<dbReference type="Proteomes" id="UP000054359">
    <property type="component" value="Unassembled WGS sequence"/>
</dbReference>
<dbReference type="AlphaFoldDB" id="A0A087TQJ5"/>
<evidence type="ECO:0000256" key="1">
    <source>
        <dbReference type="SAM" id="SignalP"/>
    </source>
</evidence>
<protein>
    <submittedName>
        <fullName evidence="2">Uncharacterized protein</fullName>
    </submittedName>
</protein>
<feature type="non-terminal residue" evidence="2">
    <location>
        <position position="52"/>
    </location>
</feature>
<feature type="signal peptide" evidence="1">
    <location>
        <begin position="1"/>
        <end position="23"/>
    </location>
</feature>
<keyword evidence="1" id="KW-0732">Signal</keyword>
<organism evidence="2 3">
    <name type="scientific">Stegodyphus mimosarum</name>
    <name type="common">African social velvet spider</name>
    <dbReference type="NCBI Taxonomy" id="407821"/>
    <lineage>
        <taxon>Eukaryota</taxon>
        <taxon>Metazoa</taxon>
        <taxon>Ecdysozoa</taxon>
        <taxon>Arthropoda</taxon>
        <taxon>Chelicerata</taxon>
        <taxon>Arachnida</taxon>
        <taxon>Araneae</taxon>
        <taxon>Araneomorphae</taxon>
        <taxon>Entelegynae</taxon>
        <taxon>Eresoidea</taxon>
        <taxon>Eresidae</taxon>
        <taxon>Stegodyphus</taxon>
    </lineage>
</organism>
<feature type="chain" id="PRO_5001829922" evidence="1">
    <location>
        <begin position="24"/>
        <end position="52"/>
    </location>
</feature>
<evidence type="ECO:0000313" key="2">
    <source>
        <dbReference type="EMBL" id="KFM67384.1"/>
    </source>
</evidence>
<sequence>MSEFRLKMSLVHLLLIICPICYATPYCCQRPYEYTDFFATLECSLFICKYRK</sequence>
<name>A0A087TQJ5_STEMI</name>
<reference evidence="2 3" key="1">
    <citation type="submission" date="2013-11" db="EMBL/GenBank/DDBJ databases">
        <title>Genome sequencing of Stegodyphus mimosarum.</title>
        <authorList>
            <person name="Bechsgaard J."/>
        </authorList>
    </citation>
    <scope>NUCLEOTIDE SEQUENCE [LARGE SCALE GENOMIC DNA]</scope>
</reference>
<proteinExistence type="predicted"/>
<evidence type="ECO:0000313" key="3">
    <source>
        <dbReference type="Proteomes" id="UP000054359"/>
    </source>
</evidence>
<dbReference type="EMBL" id="KK116311">
    <property type="protein sequence ID" value="KFM67384.1"/>
    <property type="molecule type" value="Genomic_DNA"/>
</dbReference>
<keyword evidence="3" id="KW-1185">Reference proteome</keyword>
<accession>A0A087TQJ5</accession>
<gene>
    <name evidence="2" type="ORF">X975_27246</name>
</gene>